<feature type="region of interest" description="Disordered" evidence="1">
    <location>
        <begin position="338"/>
        <end position="643"/>
    </location>
</feature>
<accession>A0A6J4TQT8</accession>
<feature type="non-terminal residue" evidence="2">
    <location>
        <position position="1"/>
    </location>
</feature>
<feature type="compositionally biased region" description="Basic residues" evidence="1">
    <location>
        <begin position="418"/>
        <end position="429"/>
    </location>
</feature>
<dbReference type="AlphaFoldDB" id="A0A6J4TQT8"/>
<feature type="compositionally biased region" description="Basic and acidic residues" evidence="1">
    <location>
        <begin position="452"/>
        <end position="463"/>
    </location>
</feature>
<feature type="compositionally biased region" description="Basic and acidic residues" evidence="1">
    <location>
        <begin position="354"/>
        <end position="368"/>
    </location>
</feature>
<name>A0A6J4TQT8_9ACTN</name>
<evidence type="ECO:0000256" key="1">
    <source>
        <dbReference type="SAM" id="MobiDB-lite"/>
    </source>
</evidence>
<feature type="compositionally biased region" description="Basic and acidic residues" evidence="1">
    <location>
        <begin position="378"/>
        <end position="388"/>
    </location>
</feature>
<feature type="compositionally biased region" description="Low complexity" evidence="1">
    <location>
        <begin position="403"/>
        <end position="417"/>
    </location>
</feature>
<sequence length="643" mass="70390">AAPAPSHVARPADGPRHPGPVLDGVRQRRLVDLLRARRHRDLRARHDADHVPDLGRDLRVHGVHLRRGHGPVPRGGRVGVVRPPGLQRGGLVLRRLGPDAQLHDHDRHLGVQRPAVPLRLPRARRAARRGAQARIRDRAVRAARPAQHPGDPGVRPAEHPAGPRRPRHAGAPRARRRRADPVAVGADRERPLGRGADPQELPDLDPDRHGRLHRHRDHLEHGGGGSRPRARRAALDRARGARGLRDLRLPAGRRALRAARPRGAVRASDDRVAVHVPARHHVRGRPRGGHRAEPRPRRADDAGRPVRGPAGGHDPADRHERGHHRRLPADLLDGRAPAVPALHLDGPPDLPHPVARDHALHGRGRGADAPEPAGVPREPVRVRGDALVHRRPRGRDRPPPAPARSRPAVPGAVQRPRPGLRRPALRGLRRARDAGGVPRHLRPLRRRALRGARLDGARDDDLRPLPAEPGAAADRDRAGGAEGHGTRGRARVQHRPPAPHGGRRGRRDDRHRPAARGRAGRPRRRRLPRRRAGLAPHGRGRSRGRAGRPAPARRGRGARRPVRGAGDRSHHPHPERRADARRGGRGARLGDHRARGARSRAERDAALRRHGRLRPPPRALQGDGRRDAGVARTAPRGPGGDPV</sequence>
<feature type="compositionally biased region" description="Basic and acidic residues" evidence="1">
    <location>
        <begin position="290"/>
        <end position="304"/>
    </location>
</feature>
<protein>
    <submittedName>
        <fullName evidence="2">Amino acid permease-associated region</fullName>
    </submittedName>
</protein>
<proteinExistence type="predicted"/>
<feature type="compositionally biased region" description="Basic and acidic residues" evidence="1">
    <location>
        <begin position="575"/>
        <end position="607"/>
    </location>
</feature>
<reference evidence="2" key="1">
    <citation type="submission" date="2020-02" db="EMBL/GenBank/DDBJ databases">
        <authorList>
            <person name="Meier V. D."/>
        </authorList>
    </citation>
    <scope>NUCLEOTIDE SEQUENCE</scope>
    <source>
        <strain evidence="2">AVDCRST_MAG79</strain>
    </source>
</reference>
<dbReference type="EMBL" id="CADCWC010000134">
    <property type="protein sequence ID" value="CAA9528412.1"/>
    <property type="molecule type" value="Genomic_DNA"/>
</dbReference>
<feature type="region of interest" description="Disordered" evidence="1">
    <location>
        <begin position="123"/>
        <end position="241"/>
    </location>
</feature>
<feature type="compositionally biased region" description="Basic residues" evidence="1">
    <location>
        <begin position="277"/>
        <end position="289"/>
    </location>
</feature>
<organism evidence="2">
    <name type="scientific">uncultured Thermoleophilia bacterium</name>
    <dbReference type="NCBI Taxonomy" id="1497501"/>
    <lineage>
        <taxon>Bacteria</taxon>
        <taxon>Bacillati</taxon>
        <taxon>Actinomycetota</taxon>
        <taxon>Thermoleophilia</taxon>
        <taxon>environmental samples</taxon>
    </lineage>
</organism>
<feature type="compositionally biased region" description="Basic residues" evidence="1">
    <location>
        <begin position="513"/>
        <end position="562"/>
    </location>
</feature>
<gene>
    <name evidence="2" type="ORF">AVDCRST_MAG79-703</name>
</gene>
<feature type="compositionally biased region" description="Basic residues" evidence="1">
    <location>
        <begin position="162"/>
        <end position="178"/>
    </location>
</feature>
<feature type="region of interest" description="Disordered" evidence="1">
    <location>
        <begin position="1"/>
        <end position="23"/>
    </location>
</feature>
<feature type="region of interest" description="Disordered" evidence="1">
    <location>
        <begin position="255"/>
        <end position="323"/>
    </location>
</feature>
<feature type="non-terminal residue" evidence="2">
    <location>
        <position position="643"/>
    </location>
</feature>
<evidence type="ECO:0000313" key="2">
    <source>
        <dbReference type="EMBL" id="CAA9528412.1"/>
    </source>
</evidence>
<feature type="compositionally biased region" description="Basic residues" evidence="1">
    <location>
        <begin position="439"/>
        <end position="450"/>
    </location>
</feature>